<comment type="caution">
    <text evidence="2">The sequence shown here is derived from an EMBL/GenBank/DDBJ whole genome shotgun (WGS) entry which is preliminary data.</text>
</comment>
<dbReference type="GO" id="GO:0006935">
    <property type="term" value="P:chemotaxis"/>
    <property type="evidence" value="ECO:0007669"/>
    <property type="project" value="InterPro"/>
</dbReference>
<dbReference type="PANTHER" id="PTHR22617:SF23">
    <property type="entry name" value="CHEMOTAXIS PROTEIN CHEW"/>
    <property type="match status" value="1"/>
</dbReference>
<sequence length="147" mass="16139">MTEKIASEEKVIFNLGSEKFALGTEQVKSIEEMQDIIPVPLAPPYVTGLINLRGAIVAVVDLRQRLGLANIENGRDMVILIVEHNGEDVGLIVDRVQSVESSEMQSQPVPEAVTKAKSGRFYQSVLGVKDDKVIVLNLDKILALEEK</sequence>
<dbReference type="PANTHER" id="PTHR22617">
    <property type="entry name" value="CHEMOTAXIS SENSOR HISTIDINE KINASE-RELATED"/>
    <property type="match status" value="1"/>
</dbReference>
<gene>
    <name evidence="2" type="ORF">HY768_02160</name>
</gene>
<evidence type="ECO:0000259" key="1">
    <source>
        <dbReference type="PROSITE" id="PS50851"/>
    </source>
</evidence>
<evidence type="ECO:0000313" key="3">
    <source>
        <dbReference type="Proteomes" id="UP000736328"/>
    </source>
</evidence>
<dbReference type="Gene3D" id="2.30.30.40">
    <property type="entry name" value="SH3 Domains"/>
    <property type="match status" value="1"/>
</dbReference>
<dbReference type="InterPro" id="IPR036061">
    <property type="entry name" value="CheW-like_dom_sf"/>
</dbReference>
<dbReference type="Gene3D" id="2.40.50.180">
    <property type="entry name" value="CheA-289, Domain 4"/>
    <property type="match status" value="1"/>
</dbReference>
<dbReference type="PROSITE" id="PS50851">
    <property type="entry name" value="CHEW"/>
    <property type="match status" value="1"/>
</dbReference>
<reference evidence="2" key="1">
    <citation type="submission" date="2020-07" db="EMBL/GenBank/DDBJ databases">
        <title>Huge and variable diversity of episymbiotic CPR bacteria and DPANN archaea in groundwater ecosystems.</title>
        <authorList>
            <person name="He C.Y."/>
            <person name="Keren R."/>
            <person name="Whittaker M."/>
            <person name="Farag I.F."/>
            <person name="Doudna J."/>
            <person name="Cate J.H.D."/>
            <person name="Banfield J.F."/>
        </authorList>
    </citation>
    <scope>NUCLEOTIDE SEQUENCE</scope>
    <source>
        <strain evidence="2">NC_groundwater_1520_Pr4_B-0.1um_53_5</strain>
    </source>
</reference>
<dbReference type="Pfam" id="PF01584">
    <property type="entry name" value="CheW"/>
    <property type="match status" value="1"/>
</dbReference>
<dbReference type="EMBL" id="JACQXR010000026">
    <property type="protein sequence ID" value="MBI4726023.1"/>
    <property type="molecule type" value="Genomic_DNA"/>
</dbReference>
<protein>
    <submittedName>
        <fullName evidence="2">Purine-binding chemotaxis protein CheW</fullName>
    </submittedName>
</protein>
<dbReference type="Proteomes" id="UP000736328">
    <property type="component" value="Unassembled WGS sequence"/>
</dbReference>
<dbReference type="AlphaFoldDB" id="A0A933ICM6"/>
<dbReference type="GO" id="GO:0005829">
    <property type="term" value="C:cytosol"/>
    <property type="evidence" value="ECO:0007669"/>
    <property type="project" value="TreeGrafter"/>
</dbReference>
<name>A0A933ICM6_UNCT6</name>
<feature type="domain" description="CheW-like" evidence="1">
    <location>
        <begin position="7"/>
        <end position="147"/>
    </location>
</feature>
<evidence type="ECO:0000313" key="2">
    <source>
        <dbReference type="EMBL" id="MBI4726023.1"/>
    </source>
</evidence>
<dbReference type="SMART" id="SM00260">
    <property type="entry name" value="CheW"/>
    <property type="match status" value="1"/>
</dbReference>
<dbReference type="InterPro" id="IPR002545">
    <property type="entry name" value="CheW-lke_dom"/>
</dbReference>
<dbReference type="GO" id="GO:0007165">
    <property type="term" value="P:signal transduction"/>
    <property type="evidence" value="ECO:0007669"/>
    <property type="project" value="InterPro"/>
</dbReference>
<dbReference type="InterPro" id="IPR039315">
    <property type="entry name" value="CheW"/>
</dbReference>
<organism evidence="2 3">
    <name type="scientific">candidate division TA06 bacterium</name>
    <dbReference type="NCBI Taxonomy" id="2250710"/>
    <lineage>
        <taxon>Bacteria</taxon>
        <taxon>Bacteria division TA06</taxon>
    </lineage>
</organism>
<proteinExistence type="predicted"/>
<dbReference type="SUPFAM" id="SSF50341">
    <property type="entry name" value="CheW-like"/>
    <property type="match status" value="1"/>
</dbReference>
<accession>A0A933ICM6</accession>